<keyword evidence="1" id="KW-1133">Transmembrane helix</keyword>
<dbReference type="KEGG" id="lamb:KBB96_20520"/>
<name>A0A975J013_9BACT</name>
<feature type="transmembrane region" description="Helical" evidence="1">
    <location>
        <begin position="36"/>
        <end position="60"/>
    </location>
</feature>
<dbReference type="AlphaFoldDB" id="A0A975J013"/>
<dbReference type="RefSeq" id="WP_211631364.1">
    <property type="nucleotide sequence ID" value="NZ_CP073100.1"/>
</dbReference>
<sequence>MFIALGSILIILTLLAYRRGHFNGGLYEVNRKTQPFQFHAFLLTQGLLGLVLIVTGLLMLPK</sequence>
<keyword evidence="1" id="KW-0812">Transmembrane</keyword>
<dbReference type="Proteomes" id="UP000676169">
    <property type="component" value="Chromosome"/>
</dbReference>
<evidence type="ECO:0000256" key="1">
    <source>
        <dbReference type="SAM" id="Phobius"/>
    </source>
</evidence>
<reference evidence="2" key="1">
    <citation type="submission" date="2021-04" db="EMBL/GenBank/DDBJ databases">
        <title>Luteolibacter sp. 32A isolated from the skin of an Anderson's salamander (Ambystoma andersonii).</title>
        <authorList>
            <person name="Spergser J."/>
            <person name="Busse H.-J."/>
        </authorList>
    </citation>
    <scope>NUCLEOTIDE SEQUENCE</scope>
    <source>
        <strain evidence="2">32A</strain>
    </source>
</reference>
<keyword evidence="3" id="KW-1185">Reference proteome</keyword>
<dbReference type="EMBL" id="CP073100">
    <property type="protein sequence ID" value="QUE51225.1"/>
    <property type="molecule type" value="Genomic_DNA"/>
</dbReference>
<evidence type="ECO:0000313" key="3">
    <source>
        <dbReference type="Proteomes" id="UP000676169"/>
    </source>
</evidence>
<accession>A0A975J013</accession>
<keyword evidence="1" id="KW-0472">Membrane</keyword>
<protein>
    <submittedName>
        <fullName evidence="2">Uncharacterized protein</fullName>
    </submittedName>
</protein>
<organism evidence="2 3">
    <name type="scientific">Luteolibacter ambystomatis</name>
    <dbReference type="NCBI Taxonomy" id="2824561"/>
    <lineage>
        <taxon>Bacteria</taxon>
        <taxon>Pseudomonadati</taxon>
        <taxon>Verrucomicrobiota</taxon>
        <taxon>Verrucomicrobiia</taxon>
        <taxon>Verrucomicrobiales</taxon>
        <taxon>Verrucomicrobiaceae</taxon>
        <taxon>Luteolibacter</taxon>
    </lineage>
</organism>
<proteinExistence type="predicted"/>
<evidence type="ECO:0000313" key="2">
    <source>
        <dbReference type="EMBL" id="QUE51225.1"/>
    </source>
</evidence>
<gene>
    <name evidence="2" type="ORF">KBB96_20520</name>
</gene>